<reference evidence="3 4" key="1">
    <citation type="submission" date="2020-07" db="EMBL/GenBank/DDBJ databases">
        <authorList>
            <person name="Feng X."/>
        </authorList>
    </citation>
    <scope>NUCLEOTIDE SEQUENCE [LARGE SCALE GENOMIC DNA]</scope>
    <source>
        <strain evidence="3 4">JCM31066</strain>
    </source>
</reference>
<keyword evidence="1" id="KW-0472">Membrane</keyword>
<dbReference type="RefSeq" id="WP_185676097.1">
    <property type="nucleotide sequence ID" value="NZ_JACHVB010000035.1"/>
</dbReference>
<dbReference type="Gene3D" id="3.40.50.12780">
    <property type="entry name" value="N-terminal domain of ligase-like"/>
    <property type="match status" value="1"/>
</dbReference>
<dbReference type="InterPro" id="IPR002123">
    <property type="entry name" value="Plipid/glycerol_acylTrfase"/>
</dbReference>
<dbReference type="GO" id="GO:0016746">
    <property type="term" value="F:acyltransferase activity"/>
    <property type="evidence" value="ECO:0007669"/>
    <property type="project" value="InterPro"/>
</dbReference>
<dbReference type="InterPro" id="IPR045851">
    <property type="entry name" value="AMP-bd_C_sf"/>
</dbReference>
<dbReference type="SUPFAM" id="SSF56801">
    <property type="entry name" value="Acetyl-CoA synthetase-like"/>
    <property type="match status" value="1"/>
</dbReference>
<feature type="transmembrane region" description="Helical" evidence="1">
    <location>
        <begin position="14"/>
        <end position="39"/>
    </location>
</feature>
<organism evidence="3 4">
    <name type="scientific">Ruficoccus amylovorans</name>
    <dbReference type="NCBI Taxonomy" id="1804625"/>
    <lineage>
        <taxon>Bacteria</taxon>
        <taxon>Pseudomonadati</taxon>
        <taxon>Verrucomicrobiota</taxon>
        <taxon>Opitutia</taxon>
        <taxon>Puniceicoccales</taxon>
        <taxon>Cerasicoccaceae</taxon>
        <taxon>Ruficoccus</taxon>
    </lineage>
</organism>
<dbReference type="EMBL" id="JACHVB010000035">
    <property type="protein sequence ID" value="MBC2595134.1"/>
    <property type="molecule type" value="Genomic_DNA"/>
</dbReference>
<protein>
    <submittedName>
        <fullName evidence="3">AMP-binding protein</fullName>
    </submittedName>
</protein>
<dbReference type="CDD" id="cd07989">
    <property type="entry name" value="LPLAT_AGPAT-like"/>
    <property type="match status" value="1"/>
</dbReference>
<dbReference type="SMART" id="SM00563">
    <property type="entry name" value="PlsC"/>
    <property type="match status" value="1"/>
</dbReference>
<dbReference type="Proteomes" id="UP000546464">
    <property type="component" value="Unassembled WGS sequence"/>
</dbReference>
<comment type="caution">
    <text evidence="3">The sequence shown here is derived from an EMBL/GenBank/DDBJ whole genome shotgun (WGS) entry which is preliminary data.</text>
</comment>
<dbReference type="AlphaFoldDB" id="A0A842HHU3"/>
<feature type="domain" description="Phospholipid/glycerol acyltransferase" evidence="2">
    <location>
        <begin position="67"/>
        <end position="178"/>
    </location>
</feature>
<name>A0A842HHU3_9BACT</name>
<dbReference type="InterPro" id="IPR000873">
    <property type="entry name" value="AMP-dep_synth/lig_dom"/>
</dbReference>
<dbReference type="PANTHER" id="PTHR43767:SF1">
    <property type="entry name" value="NONRIBOSOMAL PEPTIDE SYNTHASE PES1 (EUROFUNG)-RELATED"/>
    <property type="match status" value="1"/>
</dbReference>
<gene>
    <name evidence="3" type="ORF">H5P28_12775</name>
</gene>
<dbReference type="Gene3D" id="3.30.300.30">
    <property type="match status" value="1"/>
</dbReference>
<evidence type="ECO:0000259" key="2">
    <source>
        <dbReference type="SMART" id="SM00563"/>
    </source>
</evidence>
<dbReference type="InterPro" id="IPR042099">
    <property type="entry name" value="ANL_N_sf"/>
</dbReference>
<keyword evidence="1" id="KW-1133">Transmembrane helix</keyword>
<dbReference type="InterPro" id="IPR050237">
    <property type="entry name" value="ATP-dep_AMP-bd_enzyme"/>
</dbReference>
<evidence type="ECO:0000313" key="3">
    <source>
        <dbReference type="EMBL" id="MBC2595134.1"/>
    </source>
</evidence>
<sequence length="768" mass="83580">MESLSWINSPVEGLLVGTLVVFVIVWLPLMAYAWGGNVLRLGLLWSIRRVYRVRARGLENLPVEGGALLVCNHVSYVDALVLAAVSPRPIRFLSADYLQRKPLLGAFLRWAKVIPVSPERSKEAIRTASECLRRGEVVGIFPEGRLSRDGRVNAFKSGFELIARRGGAPVVPVNLGGLWGSIFSFAGGRFFWKLPRKIPYPVHITMGLPTDPRTMTADQARQTVLDLGVDAYEQKPELQEHLAWRSLLGLKANLDKELIVDRAQGRRGFKGGVVLALALGLAKRLRRECHEERIGLVLPPGAAGVVGNLAVVLAGKTPVNLNFTLGREAVTACIERAGIKTIMTVGPIKEKIDEKCPGFPWTEKQIDVKDALQGMSKLGIALRLAAAKLLPAGLLATLFGVPRKGGRAEAAILFTSGSDGAPKGVVLSHRNLIANCVQISLCRALPINETMLANLPIFHSFGFTVTVWVPLLYGLRTVYTPTPLDFKLAARAIREEKCGILLGTPTFFRPYLKRVDAADLASLKLAIAGAEKTPKGFHQAWEERFPKCFYLEGYGLTETTPVVGVNEPDILSDNPDDCVIGTRSGSIGRLFPGMAVRIRSLETDELQPLNQTGIVEFKGPNVFEGYLDEPEKTASVLREGWLTTGDLGRVDQDGFLYIEGRISRFSKIGGEMVPHGTVETAVARALGVDDSEIPLIAVSARQDPAKGEALVLLAAIDIDREALARSLAEAGLANLWIPREVRRVEEIPTLGSGKLDIKALKDLANTKV</sequence>
<dbReference type="SUPFAM" id="SSF69593">
    <property type="entry name" value="Glycerol-3-phosphate (1)-acyltransferase"/>
    <property type="match status" value="1"/>
</dbReference>
<evidence type="ECO:0000256" key="1">
    <source>
        <dbReference type="SAM" id="Phobius"/>
    </source>
</evidence>
<dbReference type="Pfam" id="PF00501">
    <property type="entry name" value="AMP-binding"/>
    <property type="match status" value="1"/>
</dbReference>
<evidence type="ECO:0000313" key="4">
    <source>
        <dbReference type="Proteomes" id="UP000546464"/>
    </source>
</evidence>
<dbReference type="PANTHER" id="PTHR43767">
    <property type="entry name" value="LONG-CHAIN-FATTY-ACID--COA LIGASE"/>
    <property type="match status" value="1"/>
</dbReference>
<dbReference type="Pfam" id="PF01553">
    <property type="entry name" value="Acyltransferase"/>
    <property type="match status" value="1"/>
</dbReference>
<proteinExistence type="predicted"/>
<keyword evidence="1" id="KW-0812">Transmembrane</keyword>
<keyword evidence="4" id="KW-1185">Reference proteome</keyword>
<dbReference type="GO" id="GO:0016878">
    <property type="term" value="F:acid-thiol ligase activity"/>
    <property type="evidence" value="ECO:0007669"/>
    <property type="project" value="UniProtKB-ARBA"/>
</dbReference>
<accession>A0A842HHU3</accession>